<accession>A0A7D9E890</accession>
<dbReference type="SMART" id="SM00131">
    <property type="entry name" value="KU"/>
    <property type="match status" value="1"/>
</dbReference>
<dbReference type="AlphaFoldDB" id="A0A7D9E890"/>
<dbReference type="Proteomes" id="UP001152795">
    <property type="component" value="Unassembled WGS sequence"/>
</dbReference>
<dbReference type="GO" id="GO:0005615">
    <property type="term" value="C:extracellular space"/>
    <property type="evidence" value="ECO:0007669"/>
    <property type="project" value="TreeGrafter"/>
</dbReference>
<dbReference type="PANTHER" id="PTHR10083:SF374">
    <property type="entry name" value="BPTI_KUNITZ INHIBITOR DOMAIN-CONTAINING PROTEIN"/>
    <property type="match status" value="1"/>
</dbReference>
<dbReference type="Pfam" id="PF00014">
    <property type="entry name" value="Kunitz_BPTI"/>
    <property type="match status" value="1"/>
</dbReference>
<dbReference type="InterPro" id="IPR020901">
    <property type="entry name" value="Prtase_inh_Kunz-CS"/>
</dbReference>
<keyword evidence="4" id="KW-0722">Serine protease inhibitor</keyword>
<evidence type="ECO:0000256" key="3">
    <source>
        <dbReference type="ARBA" id="ARBA00022690"/>
    </source>
</evidence>
<dbReference type="PROSITE" id="PS00280">
    <property type="entry name" value="BPTI_KUNITZ_1"/>
    <property type="match status" value="1"/>
</dbReference>
<dbReference type="SUPFAM" id="SSF57362">
    <property type="entry name" value="BPTI-like"/>
    <property type="match status" value="1"/>
</dbReference>
<comment type="subcellular location">
    <subcellularLocation>
        <location evidence="1">Secreted</location>
    </subcellularLocation>
</comment>
<dbReference type="PANTHER" id="PTHR10083">
    <property type="entry name" value="KUNITZ-TYPE PROTEASE INHIBITOR-RELATED"/>
    <property type="match status" value="1"/>
</dbReference>
<proteinExistence type="predicted"/>
<dbReference type="GO" id="GO:0004867">
    <property type="term" value="F:serine-type endopeptidase inhibitor activity"/>
    <property type="evidence" value="ECO:0007669"/>
    <property type="project" value="UniProtKB-KW"/>
</dbReference>
<evidence type="ECO:0000256" key="4">
    <source>
        <dbReference type="ARBA" id="ARBA00022900"/>
    </source>
</evidence>
<dbReference type="InterPro" id="IPR050098">
    <property type="entry name" value="TFPI/VKTCI-like"/>
</dbReference>
<dbReference type="PROSITE" id="PS50279">
    <property type="entry name" value="BPTI_KUNITZ_2"/>
    <property type="match status" value="1"/>
</dbReference>
<evidence type="ECO:0000256" key="2">
    <source>
        <dbReference type="ARBA" id="ARBA00022525"/>
    </source>
</evidence>
<evidence type="ECO:0000256" key="1">
    <source>
        <dbReference type="ARBA" id="ARBA00004613"/>
    </source>
</evidence>
<sequence length="105" mass="11666">MANSRHLLWTVVVFVVLLCGVYYWGPSVSQAETHDANGTNPCFEPKFVGPCRAAMPRYYYNQQSKACEMFIFGGCSANGNNFVKKEDCEITCLGHPTPSQGSDEF</sequence>
<dbReference type="Gene3D" id="4.10.410.10">
    <property type="entry name" value="Pancreatic trypsin inhibitor Kunitz domain"/>
    <property type="match status" value="1"/>
</dbReference>
<keyword evidence="2" id="KW-0964">Secreted</keyword>
<keyword evidence="3" id="KW-0646">Protease inhibitor</keyword>
<gene>
    <name evidence="6" type="ORF">PACLA_8A067121</name>
</gene>
<dbReference type="PRINTS" id="PR00759">
    <property type="entry name" value="BASICPTASE"/>
</dbReference>
<dbReference type="InterPro" id="IPR002223">
    <property type="entry name" value="Kunitz_BPTI"/>
</dbReference>
<keyword evidence="5" id="KW-1015">Disulfide bond</keyword>
<keyword evidence="7" id="KW-1185">Reference proteome</keyword>
<evidence type="ECO:0000313" key="6">
    <source>
        <dbReference type="EMBL" id="CAB4002316.1"/>
    </source>
</evidence>
<organism evidence="6 7">
    <name type="scientific">Paramuricea clavata</name>
    <name type="common">Red gorgonian</name>
    <name type="synonym">Violescent sea-whip</name>
    <dbReference type="NCBI Taxonomy" id="317549"/>
    <lineage>
        <taxon>Eukaryota</taxon>
        <taxon>Metazoa</taxon>
        <taxon>Cnidaria</taxon>
        <taxon>Anthozoa</taxon>
        <taxon>Octocorallia</taxon>
        <taxon>Malacalcyonacea</taxon>
        <taxon>Plexauridae</taxon>
        <taxon>Paramuricea</taxon>
    </lineage>
</organism>
<evidence type="ECO:0000256" key="5">
    <source>
        <dbReference type="ARBA" id="ARBA00023157"/>
    </source>
</evidence>
<protein>
    <submittedName>
        <fullName evidence="6">Protease inhibitor</fullName>
    </submittedName>
</protein>
<dbReference type="OrthoDB" id="5989429at2759"/>
<name>A0A7D9E890_PARCT</name>
<reference evidence="6" key="1">
    <citation type="submission" date="2020-04" db="EMBL/GenBank/DDBJ databases">
        <authorList>
            <person name="Alioto T."/>
            <person name="Alioto T."/>
            <person name="Gomez Garrido J."/>
        </authorList>
    </citation>
    <scope>NUCLEOTIDE SEQUENCE</scope>
    <source>
        <strain evidence="6">A484AB</strain>
    </source>
</reference>
<dbReference type="EMBL" id="CACRXK020004321">
    <property type="protein sequence ID" value="CAB4002316.1"/>
    <property type="molecule type" value="Genomic_DNA"/>
</dbReference>
<dbReference type="InterPro" id="IPR036880">
    <property type="entry name" value="Kunitz_BPTI_sf"/>
</dbReference>
<comment type="caution">
    <text evidence="6">The sequence shown here is derived from an EMBL/GenBank/DDBJ whole genome shotgun (WGS) entry which is preliminary data.</text>
</comment>
<evidence type="ECO:0000313" key="7">
    <source>
        <dbReference type="Proteomes" id="UP001152795"/>
    </source>
</evidence>